<organism evidence="3 4">
    <name type="scientific">Sinisalibacter lacisalsi</name>
    <dbReference type="NCBI Taxonomy" id="1526570"/>
    <lineage>
        <taxon>Bacteria</taxon>
        <taxon>Pseudomonadati</taxon>
        <taxon>Pseudomonadota</taxon>
        <taxon>Alphaproteobacteria</taxon>
        <taxon>Rhodobacterales</taxon>
        <taxon>Roseobacteraceae</taxon>
        <taxon>Sinisalibacter</taxon>
    </lineage>
</organism>
<dbReference type="InterPro" id="IPR036388">
    <property type="entry name" value="WH-like_DNA-bd_sf"/>
</dbReference>
<dbReference type="SUPFAM" id="SSF46894">
    <property type="entry name" value="C-terminal effector domain of the bipartite response regulators"/>
    <property type="match status" value="1"/>
</dbReference>
<evidence type="ECO:0000313" key="4">
    <source>
        <dbReference type="Proteomes" id="UP000617355"/>
    </source>
</evidence>
<dbReference type="InterPro" id="IPR016032">
    <property type="entry name" value="Sig_transdc_resp-reg_C-effctor"/>
</dbReference>
<feature type="domain" description="HTH luxR-type" evidence="2">
    <location>
        <begin position="99"/>
        <end position="156"/>
    </location>
</feature>
<dbReference type="Proteomes" id="UP000617355">
    <property type="component" value="Unassembled WGS sequence"/>
</dbReference>
<keyword evidence="1" id="KW-0812">Transmembrane</keyword>
<keyword evidence="1" id="KW-0472">Membrane</keyword>
<reference evidence="4" key="1">
    <citation type="journal article" date="2019" name="Int. J. Syst. Evol. Microbiol.">
        <title>The Global Catalogue of Microorganisms (GCM) 10K type strain sequencing project: providing services to taxonomists for standard genome sequencing and annotation.</title>
        <authorList>
            <consortium name="The Broad Institute Genomics Platform"/>
            <consortium name="The Broad Institute Genome Sequencing Center for Infectious Disease"/>
            <person name="Wu L."/>
            <person name="Ma J."/>
        </authorList>
    </citation>
    <scope>NUCLEOTIDE SEQUENCE [LARGE SCALE GENOMIC DNA]</scope>
    <source>
        <strain evidence="4">CGMCC 1.12922</strain>
    </source>
</reference>
<sequence length="190" mass="20689">MGFAVRDRHIILAALVVQAFCAFFFIGDILSAYIGLRSTPIAWRLREIIEIGAAFGLVLGFVLGAVALYRSRQRHQRAEAKLRVASGVFMELVEDSFVDWGLTPAEREVALFSIKGFSTAEIAGLRGTSEGTIKAQTNAIYRKAGVSGRSQLLSQFIEDLIDDALILEPSRPAEADRTSGLADAQRASMP</sequence>
<evidence type="ECO:0000313" key="3">
    <source>
        <dbReference type="EMBL" id="GGD38300.1"/>
    </source>
</evidence>
<accession>A0ABQ1QRR1</accession>
<name>A0ABQ1QRR1_9RHOB</name>
<dbReference type="Gene3D" id="1.10.10.10">
    <property type="entry name" value="Winged helix-like DNA-binding domain superfamily/Winged helix DNA-binding domain"/>
    <property type="match status" value="1"/>
</dbReference>
<dbReference type="SMART" id="SM00421">
    <property type="entry name" value="HTH_LUXR"/>
    <property type="match status" value="1"/>
</dbReference>
<dbReference type="RefSeq" id="WP_229738214.1">
    <property type="nucleotide sequence ID" value="NZ_BMGI01000003.1"/>
</dbReference>
<keyword evidence="1" id="KW-1133">Transmembrane helix</keyword>
<dbReference type="Pfam" id="PF00196">
    <property type="entry name" value="GerE"/>
    <property type="match status" value="1"/>
</dbReference>
<keyword evidence="4" id="KW-1185">Reference proteome</keyword>
<evidence type="ECO:0000256" key="1">
    <source>
        <dbReference type="SAM" id="Phobius"/>
    </source>
</evidence>
<gene>
    <name evidence="3" type="ORF">GCM10011358_22630</name>
</gene>
<dbReference type="InterPro" id="IPR000792">
    <property type="entry name" value="Tscrpt_reg_LuxR_C"/>
</dbReference>
<dbReference type="EMBL" id="BMGI01000003">
    <property type="protein sequence ID" value="GGD38300.1"/>
    <property type="molecule type" value="Genomic_DNA"/>
</dbReference>
<feature type="transmembrane region" description="Helical" evidence="1">
    <location>
        <begin position="12"/>
        <end position="36"/>
    </location>
</feature>
<protein>
    <submittedName>
        <fullName evidence="3">LuxR family transcriptional regulator</fullName>
    </submittedName>
</protein>
<evidence type="ECO:0000259" key="2">
    <source>
        <dbReference type="SMART" id="SM00421"/>
    </source>
</evidence>
<feature type="transmembrane region" description="Helical" evidence="1">
    <location>
        <begin position="48"/>
        <end position="69"/>
    </location>
</feature>
<proteinExistence type="predicted"/>
<comment type="caution">
    <text evidence="3">The sequence shown here is derived from an EMBL/GenBank/DDBJ whole genome shotgun (WGS) entry which is preliminary data.</text>
</comment>